<dbReference type="SUPFAM" id="SSF51905">
    <property type="entry name" value="FAD/NAD(P)-binding domain"/>
    <property type="match status" value="1"/>
</dbReference>
<dbReference type="GO" id="GO:0007264">
    <property type="term" value="P:small GTPase-mediated signal transduction"/>
    <property type="evidence" value="ECO:0007669"/>
    <property type="project" value="InterPro"/>
</dbReference>
<dbReference type="EMBL" id="KV454479">
    <property type="protein sequence ID" value="ODV61434.1"/>
    <property type="molecule type" value="Genomic_DNA"/>
</dbReference>
<dbReference type="GO" id="GO:0005634">
    <property type="term" value="C:nucleus"/>
    <property type="evidence" value="ECO:0007669"/>
    <property type="project" value="TreeGrafter"/>
</dbReference>
<dbReference type="AlphaFoldDB" id="A0A1D2VIH2"/>
<dbReference type="InterPro" id="IPR018203">
    <property type="entry name" value="GDP_dissociation_inhibitor"/>
</dbReference>
<dbReference type="InterPro" id="IPR036188">
    <property type="entry name" value="FAD/NAD-bd_sf"/>
</dbReference>
<dbReference type="PANTHER" id="PTHR11787">
    <property type="entry name" value="RAB GDP-DISSOCIATION INHIBITOR"/>
    <property type="match status" value="1"/>
</dbReference>
<dbReference type="GO" id="GO:0005968">
    <property type="term" value="C:Rab-protein geranylgeranyltransferase complex"/>
    <property type="evidence" value="ECO:0007669"/>
    <property type="project" value="TreeGrafter"/>
</dbReference>
<dbReference type="GO" id="GO:0016192">
    <property type="term" value="P:vesicle-mediated transport"/>
    <property type="evidence" value="ECO:0007669"/>
    <property type="project" value="TreeGrafter"/>
</dbReference>
<comment type="similarity">
    <text evidence="1">Belongs to the Rab GDI family.</text>
</comment>
<dbReference type="Gene3D" id="1.10.405.10">
    <property type="entry name" value="Guanine Nucleotide Dissociation Inhibitor, domain 1"/>
    <property type="match status" value="1"/>
</dbReference>
<dbReference type="PIRSF" id="PIRSF037514">
    <property type="entry name" value="Rab_ger_ger_transf_A_fun"/>
    <property type="match status" value="1"/>
</dbReference>
<dbReference type="Proteomes" id="UP000095038">
    <property type="component" value="Unassembled WGS sequence"/>
</dbReference>
<dbReference type="GeneID" id="30963459"/>
<dbReference type="PRINTS" id="PR00894">
    <property type="entry name" value="YEASTMRS6P"/>
</dbReference>
<dbReference type="PANTHER" id="PTHR11787:SF4">
    <property type="entry name" value="CHM, RAB ESCORT PROTEIN 1"/>
    <property type="match status" value="1"/>
</dbReference>
<organism evidence="2 3">
    <name type="scientific">Ascoidea rubescens DSM 1968</name>
    <dbReference type="NCBI Taxonomy" id="1344418"/>
    <lineage>
        <taxon>Eukaryota</taxon>
        <taxon>Fungi</taxon>
        <taxon>Dikarya</taxon>
        <taxon>Ascomycota</taxon>
        <taxon>Saccharomycotina</taxon>
        <taxon>Saccharomycetes</taxon>
        <taxon>Ascoideaceae</taxon>
        <taxon>Ascoidea</taxon>
    </lineage>
</organism>
<keyword evidence="3" id="KW-1185">Reference proteome</keyword>
<proteinExistence type="inferred from homology"/>
<dbReference type="SUPFAM" id="SSF54373">
    <property type="entry name" value="FAD-linked reductases, C-terminal domain"/>
    <property type="match status" value="1"/>
</dbReference>
<dbReference type="RefSeq" id="XP_020047741.1">
    <property type="nucleotide sequence ID" value="XM_020189823.1"/>
</dbReference>
<evidence type="ECO:0000256" key="1">
    <source>
        <dbReference type="ARBA" id="ARBA00005593"/>
    </source>
</evidence>
<dbReference type="InParanoid" id="A0A1D2VIH2"/>
<evidence type="ECO:0008006" key="4">
    <source>
        <dbReference type="Google" id="ProtNLM"/>
    </source>
</evidence>
<evidence type="ECO:0000313" key="2">
    <source>
        <dbReference type="EMBL" id="ODV61434.1"/>
    </source>
</evidence>
<dbReference type="FunCoup" id="A0A1D2VIH2">
    <property type="interactions" value="192"/>
</dbReference>
<name>A0A1D2VIH2_9ASCO</name>
<dbReference type="InterPro" id="IPR017230">
    <property type="entry name" value="Mrs6"/>
</dbReference>
<feature type="non-terminal residue" evidence="2">
    <location>
        <position position="1"/>
    </location>
</feature>
<sequence>RRPSMAERVPSNLSNYNNKSSINIPQLACLELPPPDHTPDSCDVLIIGTGLVESILAASLAWQGSNVLHIDSNDYYGDTTSTLTIDQIKDWVQNVNQNDINNNTDDNLGYKNFKNARLYIPRPSQLISKNYGIDLNPKLLFCKSDLLSLLLKSRVYKYLEFKPLSQFHTFENDNFEQIINSNQQVFINNSLPLKTKKNLMNFLKFILNYEKNLNQKIWLPYSKTPISLFLKRIFHLEVAQINELIFAIGLCFSSNLNTPEALQRIKRYILSFDVYGNFPVLYTKYGGPGELSQGFCRSAAVAGTTYKLNTSLVAYDPIKKLAKLSDNSIIKINEKIVISPTQVPNFLEKYQPKQKYEVSRLITIVNSDCKEWMAENESACVVVFPENSLPSFNKYAVQVIIMGEGTGIVPENQCAWFLSTIENGSKAKIDLESALSCLEQNLLRETNFNPDDIDMDFVGINNGNHHLYNSFKLGSSLLNFVPEEKLTYLFKFYFTQNTSVPPFGVVNPNLFKSDDD</sequence>
<dbReference type="Gene3D" id="3.30.519.10">
    <property type="entry name" value="Guanine Nucleotide Dissociation Inhibitor, domain 2"/>
    <property type="match status" value="1"/>
</dbReference>
<protein>
    <recommendedName>
        <fullName evidence="4">Rab proteins geranylgeranyltransferase component A</fullName>
    </recommendedName>
</protein>
<accession>A0A1D2VIH2</accession>
<dbReference type="STRING" id="1344418.A0A1D2VIH2"/>
<evidence type="ECO:0000313" key="3">
    <source>
        <dbReference type="Proteomes" id="UP000095038"/>
    </source>
</evidence>
<feature type="non-terminal residue" evidence="2">
    <location>
        <position position="516"/>
    </location>
</feature>
<gene>
    <name evidence="2" type="ORF">ASCRUDRAFT_24054</name>
</gene>
<dbReference type="PRINTS" id="PR00891">
    <property type="entry name" value="RABGDIREP"/>
</dbReference>
<dbReference type="GO" id="GO:0005829">
    <property type="term" value="C:cytosol"/>
    <property type="evidence" value="ECO:0007669"/>
    <property type="project" value="TreeGrafter"/>
</dbReference>
<dbReference type="Gene3D" id="3.50.50.60">
    <property type="entry name" value="FAD/NAD(P)-binding domain"/>
    <property type="match status" value="1"/>
</dbReference>
<dbReference type="GO" id="GO:0005092">
    <property type="term" value="F:GDP-dissociation inhibitor activity"/>
    <property type="evidence" value="ECO:0007669"/>
    <property type="project" value="InterPro"/>
</dbReference>
<dbReference type="OrthoDB" id="1923006at2759"/>
<dbReference type="Pfam" id="PF00996">
    <property type="entry name" value="GDI"/>
    <property type="match status" value="1"/>
</dbReference>
<reference evidence="3" key="1">
    <citation type="submission" date="2016-05" db="EMBL/GenBank/DDBJ databases">
        <title>Comparative genomics of biotechnologically important yeasts.</title>
        <authorList>
            <consortium name="DOE Joint Genome Institute"/>
            <person name="Riley R."/>
            <person name="Haridas S."/>
            <person name="Wolfe K.H."/>
            <person name="Lopes M.R."/>
            <person name="Hittinger C.T."/>
            <person name="Goker M."/>
            <person name="Salamov A."/>
            <person name="Wisecaver J."/>
            <person name="Long T.M."/>
            <person name="Aerts A.L."/>
            <person name="Barry K."/>
            <person name="Choi C."/>
            <person name="Clum A."/>
            <person name="Coughlan A.Y."/>
            <person name="Deshpande S."/>
            <person name="Douglass A.P."/>
            <person name="Hanson S.J."/>
            <person name="Klenk H.-P."/>
            <person name="Labutti K."/>
            <person name="Lapidus A."/>
            <person name="Lindquist E."/>
            <person name="Lipzen A."/>
            <person name="Meier-Kolthoff J.P."/>
            <person name="Ohm R.A."/>
            <person name="Otillar R.P."/>
            <person name="Pangilinan J."/>
            <person name="Peng Y."/>
            <person name="Rokas A."/>
            <person name="Rosa C.A."/>
            <person name="Scheuner C."/>
            <person name="Sibirny A.A."/>
            <person name="Slot J.C."/>
            <person name="Stielow J.B."/>
            <person name="Sun H."/>
            <person name="Kurtzman C.P."/>
            <person name="Blackwell M."/>
            <person name="Grigoriev I.V."/>
            <person name="Jeffries T.W."/>
        </authorList>
    </citation>
    <scope>NUCLEOTIDE SEQUENCE [LARGE SCALE GENOMIC DNA]</scope>
    <source>
        <strain evidence="3">DSM 1968</strain>
    </source>
</reference>